<evidence type="ECO:0000256" key="8">
    <source>
        <dbReference type="RuleBase" id="RU365092"/>
    </source>
</evidence>
<feature type="transmembrane region" description="Helical" evidence="8">
    <location>
        <begin position="93"/>
        <end position="113"/>
    </location>
</feature>
<feature type="transmembrane region" description="Helical" evidence="8">
    <location>
        <begin position="451"/>
        <end position="475"/>
    </location>
</feature>
<comment type="similarity">
    <text evidence="2 8">Belongs to the lactate permease family.</text>
</comment>
<comment type="function">
    <text evidence="8">Uptake of L-lactate across the membrane. Can also transport D-lactate and glycolate.</text>
</comment>
<dbReference type="Pfam" id="PF02652">
    <property type="entry name" value="Lactate_perm"/>
    <property type="match status" value="1"/>
</dbReference>
<keyword evidence="3 8" id="KW-0813">Transport</keyword>
<keyword evidence="6 8" id="KW-1133">Transmembrane helix</keyword>
<dbReference type="GO" id="GO:0005886">
    <property type="term" value="C:plasma membrane"/>
    <property type="evidence" value="ECO:0007669"/>
    <property type="project" value="UniProtKB-SubCell"/>
</dbReference>
<dbReference type="AlphaFoldDB" id="A1WH67"/>
<organism evidence="9 10">
    <name type="scientific">Verminephrobacter eiseniae (strain EF01-2)</name>
    <dbReference type="NCBI Taxonomy" id="391735"/>
    <lineage>
        <taxon>Bacteria</taxon>
        <taxon>Pseudomonadati</taxon>
        <taxon>Pseudomonadota</taxon>
        <taxon>Betaproteobacteria</taxon>
        <taxon>Burkholderiales</taxon>
        <taxon>Comamonadaceae</taxon>
        <taxon>Verminephrobacter</taxon>
    </lineage>
</organism>
<feature type="transmembrane region" description="Helical" evidence="8">
    <location>
        <begin position="338"/>
        <end position="357"/>
    </location>
</feature>
<dbReference type="eggNOG" id="COG1620">
    <property type="taxonomic scope" value="Bacteria"/>
</dbReference>
<keyword evidence="4" id="KW-1003">Cell membrane</keyword>
<feature type="transmembrane region" description="Helical" evidence="8">
    <location>
        <begin position="6"/>
        <end position="21"/>
    </location>
</feature>
<feature type="transmembrane region" description="Helical" evidence="8">
    <location>
        <begin position="207"/>
        <end position="228"/>
    </location>
</feature>
<feature type="transmembrane region" description="Helical" evidence="8">
    <location>
        <begin position="263"/>
        <end position="285"/>
    </location>
</feature>
<dbReference type="GeneID" id="76459859"/>
<dbReference type="KEGG" id="vei:Veis_1203"/>
<dbReference type="OrthoDB" id="3691279at2"/>
<evidence type="ECO:0000256" key="2">
    <source>
        <dbReference type="ARBA" id="ARBA00010100"/>
    </source>
</evidence>
<evidence type="ECO:0000256" key="3">
    <source>
        <dbReference type="ARBA" id="ARBA00022448"/>
    </source>
</evidence>
<evidence type="ECO:0000256" key="7">
    <source>
        <dbReference type="ARBA" id="ARBA00023136"/>
    </source>
</evidence>
<evidence type="ECO:0000256" key="1">
    <source>
        <dbReference type="ARBA" id="ARBA00004651"/>
    </source>
</evidence>
<proteinExistence type="inferred from homology"/>
<gene>
    <name evidence="9" type="ordered locus">Veis_1203</name>
</gene>
<keyword evidence="10" id="KW-1185">Reference proteome</keyword>
<dbReference type="HOGENOM" id="CLU_561250_0_0_4"/>
<dbReference type="GO" id="GO:0015129">
    <property type="term" value="F:lactate transmembrane transporter activity"/>
    <property type="evidence" value="ECO:0007669"/>
    <property type="project" value="UniProtKB-UniRule"/>
</dbReference>
<comment type="subcellular location">
    <subcellularLocation>
        <location evidence="8">Cell inner membrane</location>
        <topology evidence="8">Multi-pass membrane protein</topology>
    </subcellularLocation>
    <subcellularLocation>
        <location evidence="1">Cell membrane</location>
        <topology evidence="1">Multi-pass membrane protein</topology>
    </subcellularLocation>
</comment>
<keyword evidence="8" id="KW-0997">Cell inner membrane</keyword>
<reference evidence="10" key="1">
    <citation type="submission" date="2006-12" db="EMBL/GenBank/DDBJ databases">
        <title>Complete sequence of chromosome 1 of Verminephrobacter eiseniae EF01-2.</title>
        <authorList>
            <person name="Copeland A."/>
            <person name="Lucas S."/>
            <person name="Lapidus A."/>
            <person name="Barry K."/>
            <person name="Detter J.C."/>
            <person name="Glavina del Rio T."/>
            <person name="Dalin E."/>
            <person name="Tice H."/>
            <person name="Pitluck S."/>
            <person name="Chertkov O."/>
            <person name="Brettin T."/>
            <person name="Bruce D."/>
            <person name="Han C."/>
            <person name="Tapia R."/>
            <person name="Gilna P."/>
            <person name="Schmutz J."/>
            <person name="Larimer F."/>
            <person name="Land M."/>
            <person name="Hauser L."/>
            <person name="Kyrpides N."/>
            <person name="Kim E."/>
            <person name="Stahl D."/>
            <person name="Richardson P."/>
        </authorList>
    </citation>
    <scope>NUCLEOTIDE SEQUENCE [LARGE SCALE GENOMIC DNA]</scope>
    <source>
        <strain evidence="10">EF01-2</strain>
    </source>
</reference>
<feature type="transmembrane region" description="Helical" evidence="8">
    <location>
        <begin position="181"/>
        <end position="200"/>
    </location>
</feature>
<evidence type="ECO:0000256" key="5">
    <source>
        <dbReference type="ARBA" id="ARBA00022692"/>
    </source>
</evidence>
<feature type="transmembrane region" description="Helical" evidence="8">
    <location>
        <begin position="363"/>
        <end position="386"/>
    </location>
</feature>
<keyword evidence="7 8" id="KW-0472">Membrane</keyword>
<name>A1WH67_VEREI</name>
<feature type="transmembrane region" description="Helical" evidence="8">
    <location>
        <begin position="61"/>
        <end position="81"/>
    </location>
</feature>
<evidence type="ECO:0000256" key="4">
    <source>
        <dbReference type="ARBA" id="ARBA00022475"/>
    </source>
</evidence>
<sequence length="481" mass="50077">MTSLMLQMLPIGVVVAWILILRRPPVQAAFAGVALVFLLWILGAAAPLSTATTAAIFKDTSILFFSTACVIVPGLAFVMLVERGGAPQAIGAWVKELGWTPAAQIIFIVLGLAPLLESMTGFGVSLIATVPLLIGLFTRQSGMKIALAGMVIMPWGTLGLATLVGALLAHLPAGTLGSHSALISAPVFFCLAAIALWQAGIRTVAPWLGLVVMTALFVTVLYCINQWIGPEVSGVLAGLAVACVGLAVSLSHRKRLVRWPDAAWPYLALLGIIVVSRGVFVLTGWDALWIVKGEHTSWKPLASPGLALLMSSILISIRQAATAGFPWQALFKRAKFPVTTIFLFLLLSQVMVNAGFLVEAQRILQSLSGVSLVPTIALLAGIAGYVTGSNVGGNTLVMPSIAALTTGHGPWLAAMVNSAAGHGALGSLSILSLITGLAAANRQEENHLIRFAFGLVLLNIVIVAAAGVCVLYIGAVPGNGK</sequence>
<dbReference type="RefSeq" id="WP_011808985.1">
    <property type="nucleotide sequence ID" value="NC_008786.1"/>
</dbReference>
<evidence type="ECO:0000313" key="9">
    <source>
        <dbReference type="EMBL" id="ABM56974.1"/>
    </source>
</evidence>
<accession>A1WH67</accession>
<dbReference type="Proteomes" id="UP000000374">
    <property type="component" value="Chromosome"/>
</dbReference>
<feature type="transmembrane region" description="Helical" evidence="8">
    <location>
        <begin position="145"/>
        <end position="169"/>
    </location>
</feature>
<dbReference type="STRING" id="391735.Veis_1203"/>
<evidence type="ECO:0000313" key="10">
    <source>
        <dbReference type="Proteomes" id="UP000000374"/>
    </source>
</evidence>
<dbReference type="EMBL" id="CP000542">
    <property type="protein sequence ID" value="ABM56974.1"/>
    <property type="molecule type" value="Genomic_DNA"/>
</dbReference>
<feature type="transmembrane region" description="Helical" evidence="8">
    <location>
        <begin position="234"/>
        <end position="251"/>
    </location>
</feature>
<feature type="transmembrane region" description="Helical" evidence="8">
    <location>
        <begin position="28"/>
        <end position="49"/>
    </location>
</feature>
<feature type="transmembrane region" description="Helical" evidence="8">
    <location>
        <begin position="119"/>
        <end position="138"/>
    </location>
</feature>
<feature type="transmembrane region" description="Helical" evidence="8">
    <location>
        <begin position="419"/>
        <end position="439"/>
    </location>
</feature>
<keyword evidence="5 8" id="KW-0812">Transmembrane</keyword>
<evidence type="ECO:0000256" key="6">
    <source>
        <dbReference type="ARBA" id="ARBA00022989"/>
    </source>
</evidence>
<protein>
    <recommendedName>
        <fullName evidence="8">L-lactate permease</fullName>
    </recommendedName>
</protein>
<dbReference type="InterPro" id="IPR003804">
    <property type="entry name" value="Lactate_perm"/>
</dbReference>